<feature type="transmembrane region" description="Helical" evidence="1">
    <location>
        <begin position="17"/>
        <end position="38"/>
    </location>
</feature>
<keyword evidence="3" id="KW-1185">Reference proteome</keyword>
<dbReference type="RefSeq" id="WP_115886426.1">
    <property type="nucleotide sequence ID" value="NZ_QRDQ01000007.1"/>
</dbReference>
<name>A0A3D9FZJ4_9FLAO</name>
<evidence type="ECO:0000313" key="2">
    <source>
        <dbReference type="EMBL" id="RED26319.1"/>
    </source>
</evidence>
<organism evidence="2 3">
    <name type="scientific">Flavobacterium cutihirudinis</name>
    <dbReference type="NCBI Taxonomy" id="1265740"/>
    <lineage>
        <taxon>Bacteria</taxon>
        <taxon>Pseudomonadati</taxon>
        <taxon>Bacteroidota</taxon>
        <taxon>Flavobacteriia</taxon>
        <taxon>Flavobacteriales</taxon>
        <taxon>Flavobacteriaceae</taxon>
        <taxon>Flavobacterium</taxon>
    </lineage>
</organism>
<gene>
    <name evidence="2" type="ORF">BD847_0236</name>
</gene>
<reference evidence="2 3" key="1">
    <citation type="submission" date="2018-07" db="EMBL/GenBank/DDBJ databases">
        <title>Genomic Encyclopedia of Archaeal and Bacterial Type Strains, Phase II (KMG-II): from individual species to whole genera.</title>
        <authorList>
            <person name="Goeker M."/>
        </authorList>
    </citation>
    <scope>NUCLEOTIDE SEQUENCE [LARGE SCALE GENOMIC DNA]</scope>
    <source>
        <strain evidence="2 3">DSM 25795</strain>
    </source>
</reference>
<keyword evidence="1" id="KW-0472">Membrane</keyword>
<dbReference type="EMBL" id="QRDQ01000007">
    <property type="protein sequence ID" value="RED26319.1"/>
    <property type="molecule type" value="Genomic_DNA"/>
</dbReference>
<protein>
    <submittedName>
        <fullName evidence="2">Uncharacterized protein</fullName>
    </submittedName>
</protein>
<sequence>MNIKNHPFFTKYRNFKYLLLFHLFVSLFIVISGLVGGYNNGGPLLGLKKPFENYIALSNPEKYLKSDFFVVDTAFIEETSGRKPSDTKSKYTVIRGNLLHSNIKKEIIWQGNNIYTFYKGRLALNNDNFNYVYTRKAKSIKVWRNKLNDALFVDNKKHMEDQKFNAVSHLYIQFSLLLLPIVLLILKKKSEV</sequence>
<comment type="caution">
    <text evidence="2">The sequence shown here is derived from an EMBL/GenBank/DDBJ whole genome shotgun (WGS) entry which is preliminary data.</text>
</comment>
<feature type="transmembrane region" description="Helical" evidence="1">
    <location>
        <begin position="166"/>
        <end position="186"/>
    </location>
</feature>
<keyword evidence="1" id="KW-0812">Transmembrane</keyword>
<accession>A0A3D9FZJ4</accession>
<evidence type="ECO:0000256" key="1">
    <source>
        <dbReference type="SAM" id="Phobius"/>
    </source>
</evidence>
<keyword evidence="1" id="KW-1133">Transmembrane helix</keyword>
<dbReference type="AlphaFoldDB" id="A0A3D9FZJ4"/>
<evidence type="ECO:0000313" key="3">
    <source>
        <dbReference type="Proteomes" id="UP000257004"/>
    </source>
</evidence>
<dbReference type="OrthoDB" id="1354378at2"/>
<proteinExistence type="predicted"/>
<dbReference type="Proteomes" id="UP000257004">
    <property type="component" value="Unassembled WGS sequence"/>
</dbReference>